<dbReference type="InterPro" id="IPR024979">
    <property type="entry name" value="DUF3884"/>
</dbReference>
<evidence type="ECO:0000313" key="2">
    <source>
        <dbReference type="Proteomes" id="UP000184080"/>
    </source>
</evidence>
<sequence length="97" mass="11531">MMKAANKYLDKVGKLVYRMCYIVRFKNRDIQFEDYSSLKNLGTWLIHNENPWKVIIDNDSEYVDKEKFKKEFLNITSLCESDVEIEKDSTPFSFGAF</sequence>
<protein>
    <submittedName>
        <fullName evidence="1">Uncharacterized protein</fullName>
    </submittedName>
</protein>
<reference evidence="1 2" key="1">
    <citation type="submission" date="2016-11" db="EMBL/GenBank/DDBJ databases">
        <authorList>
            <person name="Jaros S."/>
            <person name="Januszkiewicz K."/>
            <person name="Wedrychowicz H."/>
        </authorList>
    </citation>
    <scope>NUCLEOTIDE SEQUENCE [LARGE SCALE GENOMIC DNA]</scope>
    <source>
        <strain evidence="1 2">DSM 21864</strain>
    </source>
</reference>
<accession>A0A1M6JG79</accession>
<gene>
    <name evidence="1" type="ORF">SAMN05444401_3089</name>
</gene>
<dbReference type="Pfam" id="PF13024">
    <property type="entry name" value="DUF3884"/>
    <property type="match status" value="1"/>
</dbReference>
<keyword evidence="2" id="KW-1185">Reference proteome</keyword>
<dbReference type="EMBL" id="FQZO01000005">
    <property type="protein sequence ID" value="SHJ45665.1"/>
    <property type="molecule type" value="Genomic_DNA"/>
</dbReference>
<evidence type="ECO:0000313" key="1">
    <source>
        <dbReference type="EMBL" id="SHJ45665.1"/>
    </source>
</evidence>
<dbReference type="AlphaFoldDB" id="A0A1M6JG79"/>
<name>A0A1M6JG79_9CLOT</name>
<proteinExistence type="predicted"/>
<dbReference type="Proteomes" id="UP000184080">
    <property type="component" value="Unassembled WGS sequence"/>
</dbReference>
<organism evidence="1 2">
    <name type="scientific">Clostridium amylolyticum</name>
    <dbReference type="NCBI Taxonomy" id="1121298"/>
    <lineage>
        <taxon>Bacteria</taxon>
        <taxon>Bacillati</taxon>
        <taxon>Bacillota</taxon>
        <taxon>Clostridia</taxon>
        <taxon>Eubacteriales</taxon>
        <taxon>Clostridiaceae</taxon>
        <taxon>Clostridium</taxon>
    </lineage>
</organism>
<dbReference type="RefSeq" id="WP_083599927.1">
    <property type="nucleotide sequence ID" value="NZ_FQZO01000005.1"/>
</dbReference>